<accession>H2Y939</accession>
<dbReference type="GO" id="GO:0061630">
    <property type="term" value="F:ubiquitin protein ligase activity"/>
    <property type="evidence" value="ECO:0007669"/>
    <property type="project" value="TreeGrafter"/>
</dbReference>
<dbReference type="GO" id="GO:0006511">
    <property type="term" value="P:ubiquitin-dependent protein catabolic process"/>
    <property type="evidence" value="ECO:0007669"/>
    <property type="project" value="TreeGrafter"/>
</dbReference>
<feature type="compositionally biased region" description="Polar residues" evidence="5">
    <location>
        <begin position="66"/>
        <end position="86"/>
    </location>
</feature>
<dbReference type="Pfam" id="PF13639">
    <property type="entry name" value="zf-RING_2"/>
    <property type="match status" value="1"/>
</dbReference>
<keyword evidence="1" id="KW-0479">Metal-binding</keyword>
<dbReference type="PANTHER" id="PTHR46359">
    <property type="entry name" value="GEO07743P1"/>
    <property type="match status" value="1"/>
</dbReference>
<dbReference type="AlphaFoldDB" id="H2Y939"/>
<protein>
    <recommendedName>
        <fullName evidence="6">RING-type domain-containing protein</fullName>
    </recommendedName>
</protein>
<dbReference type="Gene3D" id="3.30.40.10">
    <property type="entry name" value="Zinc/RING finger domain, C3HC4 (zinc finger)"/>
    <property type="match status" value="1"/>
</dbReference>
<evidence type="ECO:0000256" key="5">
    <source>
        <dbReference type="SAM" id="MobiDB-lite"/>
    </source>
</evidence>
<keyword evidence="8" id="KW-1185">Reference proteome</keyword>
<dbReference type="Ensembl" id="ENSCSAVT00000001870.1">
    <property type="protein sequence ID" value="ENSCSAVP00000001837.1"/>
    <property type="gene ID" value="ENSCSAVG00000001074.1"/>
</dbReference>
<dbReference type="Proteomes" id="UP000007875">
    <property type="component" value="Unassembled WGS sequence"/>
</dbReference>
<keyword evidence="3" id="KW-0862">Zinc</keyword>
<feature type="region of interest" description="Disordered" evidence="5">
    <location>
        <begin position="1"/>
        <end position="91"/>
    </location>
</feature>
<evidence type="ECO:0000259" key="6">
    <source>
        <dbReference type="PROSITE" id="PS50089"/>
    </source>
</evidence>
<evidence type="ECO:0000256" key="2">
    <source>
        <dbReference type="ARBA" id="ARBA00022771"/>
    </source>
</evidence>
<dbReference type="InParanoid" id="H2Y939"/>
<name>H2Y939_CIOSA</name>
<dbReference type="SMART" id="SM00184">
    <property type="entry name" value="RING"/>
    <property type="match status" value="1"/>
</dbReference>
<dbReference type="STRING" id="51511.ENSCSAVP00000001837"/>
<dbReference type="SUPFAM" id="SSF57850">
    <property type="entry name" value="RING/U-box"/>
    <property type="match status" value="1"/>
</dbReference>
<evidence type="ECO:0000313" key="8">
    <source>
        <dbReference type="Proteomes" id="UP000007875"/>
    </source>
</evidence>
<dbReference type="HOGENOM" id="CLU_123539_1_0_1"/>
<dbReference type="CDD" id="cd16468">
    <property type="entry name" value="RING-H2_RNF11"/>
    <property type="match status" value="1"/>
</dbReference>
<dbReference type="eggNOG" id="KOG0800">
    <property type="taxonomic scope" value="Eukaryota"/>
</dbReference>
<reference evidence="7" key="3">
    <citation type="submission" date="2025-09" db="UniProtKB">
        <authorList>
            <consortium name="Ensembl"/>
        </authorList>
    </citation>
    <scope>IDENTIFICATION</scope>
</reference>
<dbReference type="GO" id="GO:0000151">
    <property type="term" value="C:ubiquitin ligase complex"/>
    <property type="evidence" value="ECO:0007669"/>
    <property type="project" value="TreeGrafter"/>
</dbReference>
<evidence type="ECO:0000256" key="1">
    <source>
        <dbReference type="ARBA" id="ARBA00022723"/>
    </source>
</evidence>
<organism evidence="7 8">
    <name type="scientific">Ciona savignyi</name>
    <name type="common">Pacific transparent sea squirt</name>
    <dbReference type="NCBI Taxonomy" id="51511"/>
    <lineage>
        <taxon>Eukaryota</taxon>
        <taxon>Metazoa</taxon>
        <taxon>Chordata</taxon>
        <taxon>Tunicata</taxon>
        <taxon>Ascidiacea</taxon>
        <taxon>Phlebobranchia</taxon>
        <taxon>Cionidae</taxon>
        <taxon>Ciona</taxon>
    </lineage>
</organism>
<dbReference type="InterPro" id="IPR042981">
    <property type="entry name" value="RNF11_RING-H2"/>
</dbReference>
<dbReference type="InterPro" id="IPR013083">
    <property type="entry name" value="Znf_RING/FYVE/PHD"/>
</dbReference>
<reference evidence="7" key="2">
    <citation type="submission" date="2025-08" db="UniProtKB">
        <authorList>
            <consortium name="Ensembl"/>
        </authorList>
    </citation>
    <scope>IDENTIFICATION</scope>
</reference>
<keyword evidence="2 4" id="KW-0863">Zinc-finger</keyword>
<reference evidence="8" key="1">
    <citation type="submission" date="2003-08" db="EMBL/GenBank/DDBJ databases">
        <authorList>
            <person name="Birren B."/>
            <person name="Nusbaum C."/>
            <person name="Abebe A."/>
            <person name="Abouelleil A."/>
            <person name="Adekoya E."/>
            <person name="Ait-zahra M."/>
            <person name="Allen N."/>
            <person name="Allen T."/>
            <person name="An P."/>
            <person name="Anderson M."/>
            <person name="Anderson S."/>
            <person name="Arachchi H."/>
            <person name="Armbruster J."/>
            <person name="Bachantsang P."/>
            <person name="Baldwin J."/>
            <person name="Barry A."/>
            <person name="Bayul T."/>
            <person name="Blitshsteyn B."/>
            <person name="Bloom T."/>
            <person name="Blye J."/>
            <person name="Boguslavskiy L."/>
            <person name="Borowsky M."/>
            <person name="Boukhgalter B."/>
            <person name="Brunache A."/>
            <person name="Butler J."/>
            <person name="Calixte N."/>
            <person name="Calvo S."/>
            <person name="Camarata J."/>
            <person name="Campo K."/>
            <person name="Chang J."/>
            <person name="Cheshatsang Y."/>
            <person name="Citroen M."/>
            <person name="Collymore A."/>
            <person name="Considine T."/>
            <person name="Cook A."/>
            <person name="Cooke P."/>
            <person name="Corum B."/>
            <person name="Cuomo C."/>
            <person name="David R."/>
            <person name="Dawoe T."/>
            <person name="Degray S."/>
            <person name="Dodge S."/>
            <person name="Dooley K."/>
            <person name="Dorje P."/>
            <person name="Dorjee K."/>
            <person name="Dorris L."/>
            <person name="Duffey N."/>
            <person name="Dupes A."/>
            <person name="Elkins T."/>
            <person name="Engels R."/>
            <person name="Erickson J."/>
            <person name="Farina A."/>
            <person name="Faro S."/>
            <person name="Ferreira P."/>
            <person name="Fischer H."/>
            <person name="Fitzgerald M."/>
            <person name="Foley K."/>
            <person name="Gage D."/>
            <person name="Galagan J."/>
            <person name="Gearin G."/>
            <person name="Gnerre S."/>
            <person name="Gnirke A."/>
            <person name="Goyette A."/>
            <person name="Graham J."/>
            <person name="Grandbois E."/>
            <person name="Gyaltsen K."/>
            <person name="Hafez N."/>
            <person name="Hagopian D."/>
            <person name="Hagos B."/>
            <person name="Hall J."/>
            <person name="Hatcher B."/>
            <person name="Heller A."/>
            <person name="Higgins H."/>
            <person name="Honan T."/>
            <person name="Horn A."/>
            <person name="Houde N."/>
            <person name="Hughes L."/>
            <person name="Hulme W."/>
            <person name="Husby E."/>
            <person name="Iliev I."/>
            <person name="Jaffe D."/>
            <person name="Jones C."/>
            <person name="Kamal M."/>
            <person name="Kamat A."/>
            <person name="Kamvysselis M."/>
            <person name="Karlsson E."/>
            <person name="Kells C."/>
            <person name="Kieu A."/>
            <person name="Kisner P."/>
            <person name="Kodira C."/>
            <person name="Kulbokas E."/>
            <person name="Labutti K."/>
            <person name="Lama D."/>
            <person name="Landers T."/>
            <person name="Leger J."/>
            <person name="Levine S."/>
            <person name="Lewis D."/>
            <person name="Lewis T."/>
            <person name="Lindblad-toh K."/>
            <person name="Liu X."/>
            <person name="Lokyitsang T."/>
            <person name="Lokyitsang Y."/>
            <person name="Lucien O."/>
            <person name="Lui A."/>
            <person name="Ma L.J."/>
            <person name="Mabbitt R."/>
            <person name="Macdonald J."/>
            <person name="Maclean C."/>
            <person name="Major J."/>
            <person name="Manning J."/>
            <person name="Marabella R."/>
            <person name="Maru K."/>
            <person name="Matthews C."/>
            <person name="Mauceli E."/>
            <person name="Mccarthy M."/>
            <person name="Mcdonough S."/>
            <person name="Mcghee T."/>
            <person name="Meldrim J."/>
            <person name="Meneus L."/>
            <person name="Mesirov J."/>
            <person name="Mihalev A."/>
            <person name="Mihova T."/>
            <person name="Mikkelsen T."/>
            <person name="Mlenga V."/>
            <person name="Moru K."/>
            <person name="Mozes J."/>
            <person name="Mulrain L."/>
            <person name="Munson G."/>
            <person name="Naylor J."/>
            <person name="Newes C."/>
            <person name="Nguyen C."/>
            <person name="Nguyen N."/>
            <person name="Nguyen T."/>
            <person name="Nicol R."/>
            <person name="Nielsen C."/>
            <person name="Nizzari M."/>
            <person name="Norbu C."/>
            <person name="Norbu N."/>
            <person name="O'donnell P."/>
            <person name="Okoawo O."/>
            <person name="O'leary S."/>
            <person name="Omotosho B."/>
            <person name="O'neill K."/>
            <person name="Osman S."/>
            <person name="Parker S."/>
            <person name="Perrin D."/>
            <person name="Phunkhang P."/>
            <person name="Piqani B."/>
            <person name="Purcell S."/>
            <person name="Rachupka T."/>
            <person name="Ramasamy U."/>
            <person name="Rameau R."/>
            <person name="Ray V."/>
            <person name="Raymond C."/>
            <person name="Retta R."/>
            <person name="Richardson S."/>
            <person name="Rise C."/>
            <person name="Rodriguez J."/>
            <person name="Rogers J."/>
            <person name="Rogov P."/>
            <person name="Rutman M."/>
            <person name="Schupbach R."/>
            <person name="Seaman C."/>
            <person name="Settipalli S."/>
            <person name="Sharpe T."/>
            <person name="Sheridan J."/>
            <person name="Sherpa N."/>
            <person name="Shi J."/>
            <person name="Smirnov S."/>
            <person name="Smith C."/>
            <person name="Sougnez C."/>
            <person name="Spencer B."/>
            <person name="Stalker J."/>
            <person name="Stange-thomann N."/>
            <person name="Stavropoulos S."/>
            <person name="Stetson K."/>
            <person name="Stone C."/>
            <person name="Stone S."/>
            <person name="Stubbs M."/>
            <person name="Talamas J."/>
            <person name="Tchuinga P."/>
            <person name="Tenzing P."/>
            <person name="Tesfaye S."/>
            <person name="Theodore J."/>
            <person name="Thoulutsang Y."/>
            <person name="Topham K."/>
            <person name="Towey S."/>
            <person name="Tsamla T."/>
            <person name="Tsomo N."/>
            <person name="Vallee D."/>
            <person name="Vassiliev H."/>
            <person name="Venkataraman V."/>
            <person name="Vinson J."/>
            <person name="Vo A."/>
            <person name="Wade C."/>
            <person name="Wang S."/>
            <person name="Wangchuk T."/>
            <person name="Wangdi T."/>
            <person name="Whittaker C."/>
            <person name="Wilkinson J."/>
            <person name="Wu Y."/>
            <person name="Wyman D."/>
            <person name="Yadav S."/>
            <person name="Yang S."/>
            <person name="Yang X."/>
            <person name="Yeager S."/>
            <person name="Yee E."/>
            <person name="Young G."/>
            <person name="Zainoun J."/>
            <person name="Zembeck L."/>
            <person name="Zimmer A."/>
            <person name="Zody M."/>
            <person name="Lander E."/>
        </authorList>
    </citation>
    <scope>NUCLEOTIDE SEQUENCE [LARGE SCALE GENOMIC DNA]</scope>
</reference>
<feature type="compositionally biased region" description="Basic and acidic residues" evidence="5">
    <location>
        <begin position="8"/>
        <end position="38"/>
    </location>
</feature>
<dbReference type="GeneTree" id="ENSGT00940000163721"/>
<dbReference type="InterPro" id="IPR052804">
    <property type="entry name" value="UEC_component"/>
</dbReference>
<dbReference type="PROSITE" id="PS50089">
    <property type="entry name" value="ZF_RING_2"/>
    <property type="match status" value="1"/>
</dbReference>
<sequence>MGNQLDSDPERYQEEIAPQHRGRESHGRRIPKSSDRSKTNASIRFIPLSGSPKTELSSSLTNSNSQFSRNNFEEQATSNQASGSDSINEEEQTRIAQRLGIIQHLPRNTWGESHPASMKIKECCICMIDFEQNEPIRYLPCMHYYHLSCIDDWLMRSFTCPTCMEPVDAALLSTYDNQP</sequence>
<feature type="domain" description="RING-type" evidence="6">
    <location>
        <begin position="123"/>
        <end position="163"/>
    </location>
</feature>
<proteinExistence type="predicted"/>
<dbReference type="PANTHER" id="PTHR46359:SF3">
    <property type="entry name" value="RING FINGER PROTEIN 11"/>
    <property type="match status" value="1"/>
</dbReference>
<dbReference type="InterPro" id="IPR001841">
    <property type="entry name" value="Znf_RING"/>
</dbReference>
<evidence type="ECO:0000256" key="4">
    <source>
        <dbReference type="PROSITE-ProRule" id="PRU00175"/>
    </source>
</evidence>
<evidence type="ECO:0000313" key="7">
    <source>
        <dbReference type="Ensembl" id="ENSCSAVP00000001837.1"/>
    </source>
</evidence>
<evidence type="ECO:0000256" key="3">
    <source>
        <dbReference type="ARBA" id="ARBA00022833"/>
    </source>
</evidence>
<feature type="compositionally biased region" description="Low complexity" evidence="5">
    <location>
        <begin position="54"/>
        <end position="65"/>
    </location>
</feature>
<dbReference type="OMA" id="IKECCIC"/>
<dbReference type="GO" id="GO:0008270">
    <property type="term" value="F:zinc ion binding"/>
    <property type="evidence" value="ECO:0007669"/>
    <property type="project" value="UniProtKB-KW"/>
</dbReference>